<feature type="transmembrane region" description="Helical" evidence="8">
    <location>
        <begin position="441"/>
        <end position="458"/>
    </location>
</feature>
<evidence type="ECO:0000256" key="3">
    <source>
        <dbReference type="ARBA" id="ARBA00022676"/>
    </source>
</evidence>
<evidence type="ECO:0000259" key="9">
    <source>
        <dbReference type="Pfam" id="PF02366"/>
    </source>
</evidence>
<feature type="transmembrane region" description="Helical" evidence="8">
    <location>
        <begin position="119"/>
        <end position="139"/>
    </location>
</feature>
<keyword evidence="7 8" id="KW-0472">Membrane</keyword>
<dbReference type="HOGENOM" id="CLU_019200_0_0_0"/>
<keyword evidence="5 8" id="KW-0812">Transmembrane</keyword>
<evidence type="ECO:0000256" key="4">
    <source>
        <dbReference type="ARBA" id="ARBA00022679"/>
    </source>
</evidence>
<dbReference type="GO" id="GO:0005886">
    <property type="term" value="C:plasma membrane"/>
    <property type="evidence" value="ECO:0007669"/>
    <property type="project" value="UniProtKB-SubCell"/>
</dbReference>
<keyword evidence="4 10" id="KW-0808">Transferase</keyword>
<evidence type="ECO:0000256" key="6">
    <source>
        <dbReference type="ARBA" id="ARBA00022989"/>
    </source>
</evidence>
<evidence type="ECO:0000256" key="2">
    <source>
        <dbReference type="ARBA" id="ARBA00022475"/>
    </source>
</evidence>
<dbReference type="GO" id="GO:0016763">
    <property type="term" value="F:pentosyltransferase activity"/>
    <property type="evidence" value="ECO:0007669"/>
    <property type="project" value="TreeGrafter"/>
</dbReference>
<accession>G8NYW2</accession>
<dbReference type="GO" id="GO:0010041">
    <property type="term" value="P:response to iron(III) ion"/>
    <property type="evidence" value="ECO:0007669"/>
    <property type="project" value="TreeGrafter"/>
</dbReference>
<sequence>MPQVPSRPRSTPLSVLLLWLAFYASFTLFAPPLLDDADSVHSEVAREMLLRHDYVTLYANGIRYLEKAPLLYWSMAASMKLFGTSAAAARLPLAFAVLALALVIEAFTRRLFRSTRAGLYAALILLSSFGLFIFTRITIPDVGVCLWISLALYCFWRTEELNSPPQSDSDQTRDTSSEIREADLTTRDSKLETEGVKTHLRLYCGGFAAACALNVLTKGLIGIVFPVGIVLAYRLLTRGLRGTWRRLGELYPWTSLGVFLLLAAPWHILAGLANPTQGHPTPFHFVQGHWIVPLPTDGNVRGWFWFYFMNEHVLRYLNLRVPHDYDTAPLWLFWGLCFVWMMPWSAFVFKAVGGALPWRNRQWRTQLSQHALGLKDRGLLLCVVWAAFVLLFFSLSTRQEYYVLPALPAIAILIAGWLAYQAPTKPEAQRHRRAARRCIGVLLLLGAVFASASVYFLLHTKAPAPNTDLAQLLQQNPGDYALSMGHFLDLNAQALGLFRVPLALAALSLLGGPLWAFLLRSPLRRYGVKAHFANLALAAGAFGFLLAAHLGLQIFAPVIGSAELARAIAPQVQPQDIIAIHGEYESGSTLGFYLHRNDIHILEGRSSNLWYGSFFPDAPPIFETPRSIAQKWTGSQRIFLWQSLTDEPRNLPALPGPVYILVKNGGKEIVSNQPNR</sequence>
<dbReference type="STRING" id="682795.AciX8_0167"/>
<organism evidence="10 11">
    <name type="scientific">Granulicella mallensis (strain ATCC BAA-1857 / DSM 23137 / MP5ACTX8)</name>
    <dbReference type="NCBI Taxonomy" id="682795"/>
    <lineage>
        <taxon>Bacteria</taxon>
        <taxon>Pseudomonadati</taxon>
        <taxon>Acidobacteriota</taxon>
        <taxon>Terriglobia</taxon>
        <taxon>Terriglobales</taxon>
        <taxon>Acidobacteriaceae</taxon>
        <taxon>Granulicella</taxon>
    </lineage>
</organism>
<dbReference type="Pfam" id="PF02366">
    <property type="entry name" value="PMT"/>
    <property type="match status" value="1"/>
</dbReference>
<feature type="transmembrane region" description="Helical" evidence="8">
    <location>
        <begin position="331"/>
        <end position="358"/>
    </location>
</feature>
<feature type="transmembrane region" description="Helical" evidence="8">
    <location>
        <begin position="378"/>
        <end position="395"/>
    </location>
</feature>
<evidence type="ECO:0000313" key="11">
    <source>
        <dbReference type="Proteomes" id="UP000007113"/>
    </source>
</evidence>
<dbReference type="GO" id="GO:0009103">
    <property type="term" value="P:lipopolysaccharide biosynthetic process"/>
    <property type="evidence" value="ECO:0007669"/>
    <property type="project" value="UniProtKB-ARBA"/>
</dbReference>
<proteinExistence type="predicted"/>
<keyword evidence="11" id="KW-1185">Reference proteome</keyword>
<dbReference type="KEGG" id="gma:AciX8_0167"/>
<keyword evidence="3" id="KW-0328">Glycosyltransferase</keyword>
<dbReference type="RefSeq" id="WP_014263409.1">
    <property type="nucleotide sequence ID" value="NC_016631.1"/>
</dbReference>
<evidence type="ECO:0000256" key="1">
    <source>
        <dbReference type="ARBA" id="ARBA00004651"/>
    </source>
</evidence>
<feature type="transmembrane region" description="Helical" evidence="8">
    <location>
        <begin position="12"/>
        <end position="34"/>
    </location>
</feature>
<dbReference type="OrthoDB" id="9815691at2"/>
<reference evidence="10 11" key="1">
    <citation type="submission" date="2011-11" db="EMBL/GenBank/DDBJ databases">
        <title>Complete sequence of Granulicella mallensis MP5ACTX8.</title>
        <authorList>
            <consortium name="US DOE Joint Genome Institute"/>
            <person name="Lucas S."/>
            <person name="Copeland A."/>
            <person name="Lapidus A."/>
            <person name="Cheng J.-F."/>
            <person name="Goodwin L."/>
            <person name="Pitluck S."/>
            <person name="Peters L."/>
            <person name="Lu M."/>
            <person name="Detter J.C."/>
            <person name="Han C."/>
            <person name="Tapia R."/>
            <person name="Land M."/>
            <person name="Hauser L."/>
            <person name="Kyrpides N."/>
            <person name="Ivanova N."/>
            <person name="Mikhailova N."/>
            <person name="Pagani I."/>
            <person name="Rawat S."/>
            <person name="Mannisto M."/>
            <person name="Haggblom M."/>
            <person name="Woyke T."/>
        </authorList>
    </citation>
    <scope>NUCLEOTIDE SEQUENCE [LARGE SCALE GENOMIC DNA]</scope>
    <source>
        <strain evidence="11">ATCC BAA-1857 / DSM 23137 / MP5ACTX8</strain>
    </source>
</reference>
<name>G8NYW2_GRAMM</name>
<dbReference type="GO" id="GO:0006493">
    <property type="term" value="P:protein O-linked glycosylation"/>
    <property type="evidence" value="ECO:0007669"/>
    <property type="project" value="InterPro"/>
</dbReference>
<dbReference type="InterPro" id="IPR050297">
    <property type="entry name" value="LipidA_mod_glycosyltrf_83"/>
</dbReference>
<keyword evidence="6 8" id="KW-1133">Transmembrane helix</keyword>
<dbReference type="InterPro" id="IPR003342">
    <property type="entry name" value="ArnT-like_N"/>
</dbReference>
<evidence type="ECO:0000256" key="7">
    <source>
        <dbReference type="ARBA" id="ARBA00023136"/>
    </source>
</evidence>
<comment type="subcellular location">
    <subcellularLocation>
        <location evidence="1">Cell membrane</location>
        <topology evidence="1">Multi-pass membrane protein</topology>
    </subcellularLocation>
</comment>
<feature type="domain" description="ArnT-like N-terminal" evidence="9">
    <location>
        <begin position="57"/>
        <end position="162"/>
    </location>
</feature>
<dbReference type="eggNOG" id="COG3572">
    <property type="taxonomic scope" value="Bacteria"/>
</dbReference>
<dbReference type="PANTHER" id="PTHR33908:SF3">
    <property type="entry name" value="UNDECAPRENYL PHOSPHATE-ALPHA-4-AMINO-4-DEOXY-L-ARABINOSE ARABINOSYL TRANSFERASE"/>
    <property type="match status" value="1"/>
</dbReference>
<dbReference type="GO" id="GO:0000030">
    <property type="term" value="F:mannosyltransferase activity"/>
    <property type="evidence" value="ECO:0007669"/>
    <property type="project" value="InterPro"/>
</dbReference>
<feature type="transmembrane region" description="Helical" evidence="8">
    <location>
        <begin position="87"/>
        <end position="107"/>
    </location>
</feature>
<dbReference type="AlphaFoldDB" id="G8NYW2"/>
<feature type="transmembrane region" description="Helical" evidence="8">
    <location>
        <begin position="497"/>
        <end position="519"/>
    </location>
</feature>
<gene>
    <name evidence="10" type="ordered locus">AciX8_0167</name>
</gene>
<dbReference type="PANTHER" id="PTHR33908">
    <property type="entry name" value="MANNOSYLTRANSFERASE YKCB-RELATED"/>
    <property type="match status" value="1"/>
</dbReference>
<evidence type="ECO:0000313" key="10">
    <source>
        <dbReference type="EMBL" id="AEU34525.1"/>
    </source>
</evidence>
<dbReference type="Proteomes" id="UP000007113">
    <property type="component" value="Chromosome"/>
</dbReference>
<protein>
    <submittedName>
        <fullName evidence="10">Glycosyl transferase family 39</fullName>
    </submittedName>
</protein>
<evidence type="ECO:0000256" key="8">
    <source>
        <dbReference type="SAM" id="Phobius"/>
    </source>
</evidence>
<dbReference type="EMBL" id="CP003130">
    <property type="protein sequence ID" value="AEU34525.1"/>
    <property type="molecule type" value="Genomic_DNA"/>
</dbReference>
<feature type="transmembrane region" description="Helical" evidence="8">
    <location>
        <begin position="401"/>
        <end position="420"/>
    </location>
</feature>
<feature type="transmembrane region" description="Helical" evidence="8">
    <location>
        <begin position="531"/>
        <end position="552"/>
    </location>
</feature>
<evidence type="ECO:0000256" key="5">
    <source>
        <dbReference type="ARBA" id="ARBA00022692"/>
    </source>
</evidence>
<dbReference type="eggNOG" id="COG1807">
    <property type="taxonomic scope" value="Bacteria"/>
</dbReference>
<keyword evidence="2" id="KW-1003">Cell membrane</keyword>
<feature type="transmembrane region" description="Helical" evidence="8">
    <location>
        <begin position="253"/>
        <end position="273"/>
    </location>
</feature>
<feature type="transmembrane region" description="Helical" evidence="8">
    <location>
        <begin position="207"/>
        <end position="233"/>
    </location>
</feature>